<accession>A0A2N7KGB2</accession>
<sequence length="162" mass="18907">MARISREQREQNFANYNEIILQIFLNEGWEYITYDRLSRDTGLRKSTLQGYYPTNQHFEVAIRGKIFPIIMHHLDFTDRNALFSSWKEAMKNTQFRMVMRMFVMQSYKSGGDGSSRLGVIKLGQLIAHHLPNHDPLTLIRELFGLTVTDLLNIDDIPTNPSK</sequence>
<dbReference type="Pfam" id="PF18285">
    <property type="entry name" value="LuxT_C"/>
    <property type="match status" value="1"/>
</dbReference>
<evidence type="ECO:0008006" key="3">
    <source>
        <dbReference type="Google" id="ProtNLM"/>
    </source>
</evidence>
<dbReference type="Gene3D" id="1.10.357.10">
    <property type="entry name" value="Tetracycline Repressor, domain 2"/>
    <property type="match status" value="1"/>
</dbReference>
<dbReference type="RefSeq" id="WP_102434287.1">
    <property type="nucleotide sequence ID" value="NZ_CAWNVI010000050.1"/>
</dbReference>
<dbReference type="OrthoDB" id="6214278at2"/>
<proteinExistence type="predicted"/>
<gene>
    <name evidence="1" type="ORF">BCT49_23640</name>
</gene>
<dbReference type="EMBL" id="MCZK01000050">
    <property type="protein sequence ID" value="PMM74769.1"/>
    <property type="molecule type" value="Genomic_DNA"/>
</dbReference>
<dbReference type="Proteomes" id="UP000235406">
    <property type="component" value="Unassembled WGS sequence"/>
</dbReference>
<evidence type="ECO:0000313" key="1">
    <source>
        <dbReference type="EMBL" id="PMM74769.1"/>
    </source>
</evidence>
<reference evidence="2" key="1">
    <citation type="submission" date="2016-07" db="EMBL/GenBank/DDBJ databases">
        <title>Nontailed viruses are major unrecognized killers of bacteria in the ocean.</title>
        <authorList>
            <person name="Kauffman K."/>
            <person name="Hussain F."/>
            <person name="Yang J."/>
            <person name="Arevalo P."/>
            <person name="Brown J."/>
            <person name="Cutler M."/>
            <person name="Kelly L."/>
            <person name="Polz M.F."/>
        </authorList>
    </citation>
    <scope>NUCLEOTIDE SEQUENCE [LARGE SCALE GENOMIC DNA]</scope>
    <source>
        <strain evidence="2">10N.261.46.F8</strain>
    </source>
</reference>
<evidence type="ECO:0000313" key="2">
    <source>
        <dbReference type="Proteomes" id="UP000235406"/>
    </source>
</evidence>
<name>A0A2N7KGB2_9VIBR</name>
<organism evidence="1 2">
    <name type="scientific">Vibrio lentus</name>
    <dbReference type="NCBI Taxonomy" id="136468"/>
    <lineage>
        <taxon>Bacteria</taxon>
        <taxon>Pseudomonadati</taxon>
        <taxon>Pseudomonadota</taxon>
        <taxon>Gammaproteobacteria</taxon>
        <taxon>Vibrionales</taxon>
        <taxon>Vibrionaceae</taxon>
        <taxon>Vibrio</taxon>
    </lineage>
</organism>
<dbReference type="AlphaFoldDB" id="A0A2N7KGB2"/>
<protein>
    <recommendedName>
        <fullName evidence="3">TetR/AcrR family transcriptional regulator</fullName>
    </recommendedName>
</protein>
<comment type="caution">
    <text evidence="1">The sequence shown here is derived from an EMBL/GenBank/DDBJ whole genome shotgun (WGS) entry which is preliminary data.</text>
</comment>